<evidence type="ECO:0000256" key="1">
    <source>
        <dbReference type="SAM" id="MobiDB-lite"/>
    </source>
</evidence>
<protein>
    <submittedName>
        <fullName evidence="2">Uncharacterized protein</fullName>
    </submittedName>
</protein>
<accession>A0ABQ5A539</accession>
<evidence type="ECO:0000313" key="3">
    <source>
        <dbReference type="Proteomes" id="UP001151760"/>
    </source>
</evidence>
<dbReference type="EMBL" id="BQNB010011873">
    <property type="protein sequence ID" value="GJS96267.1"/>
    <property type="molecule type" value="Genomic_DNA"/>
</dbReference>
<keyword evidence="3" id="KW-1185">Reference proteome</keyword>
<organism evidence="2 3">
    <name type="scientific">Tanacetum coccineum</name>
    <dbReference type="NCBI Taxonomy" id="301880"/>
    <lineage>
        <taxon>Eukaryota</taxon>
        <taxon>Viridiplantae</taxon>
        <taxon>Streptophyta</taxon>
        <taxon>Embryophyta</taxon>
        <taxon>Tracheophyta</taxon>
        <taxon>Spermatophyta</taxon>
        <taxon>Magnoliopsida</taxon>
        <taxon>eudicotyledons</taxon>
        <taxon>Gunneridae</taxon>
        <taxon>Pentapetalae</taxon>
        <taxon>asterids</taxon>
        <taxon>campanulids</taxon>
        <taxon>Asterales</taxon>
        <taxon>Asteraceae</taxon>
        <taxon>Asteroideae</taxon>
        <taxon>Anthemideae</taxon>
        <taxon>Anthemidinae</taxon>
        <taxon>Tanacetum</taxon>
    </lineage>
</organism>
<gene>
    <name evidence="2" type="ORF">Tco_0803235</name>
</gene>
<comment type="caution">
    <text evidence="2">The sequence shown here is derived from an EMBL/GenBank/DDBJ whole genome shotgun (WGS) entry which is preliminary data.</text>
</comment>
<feature type="region of interest" description="Disordered" evidence="1">
    <location>
        <begin position="1"/>
        <end position="58"/>
    </location>
</feature>
<name>A0ABQ5A539_9ASTR</name>
<feature type="compositionally biased region" description="Polar residues" evidence="1">
    <location>
        <begin position="12"/>
        <end position="29"/>
    </location>
</feature>
<evidence type="ECO:0000313" key="2">
    <source>
        <dbReference type="EMBL" id="GJS96267.1"/>
    </source>
</evidence>
<reference evidence="2" key="2">
    <citation type="submission" date="2022-01" db="EMBL/GenBank/DDBJ databases">
        <authorList>
            <person name="Yamashiro T."/>
            <person name="Shiraishi A."/>
            <person name="Satake H."/>
            <person name="Nakayama K."/>
        </authorList>
    </citation>
    <scope>NUCLEOTIDE SEQUENCE</scope>
</reference>
<sequence length="124" mass="14134">MNKNRKFRFAEPNTSTRVKSSTNTSGSKPRSTTRKNRISRISSSNMKNKKVEDHPRNVLNNTNRVSVCNANVKNAVLNANSEFMRSTCHECLFLVNHDMCVVDYLNDVNARTRAKSVKSNKKNE</sequence>
<proteinExistence type="predicted"/>
<dbReference type="Proteomes" id="UP001151760">
    <property type="component" value="Unassembled WGS sequence"/>
</dbReference>
<reference evidence="2" key="1">
    <citation type="journal article" date="2022" name="Int. J. Mol. Sci.">
        <title>Draft Genome of Tanacetum Coccineum: Genomic Comparison of Closely Related Tanacetum-Family Plants.</title>
        <authorList>
            <person name="Yamashiro T."/>
            <person name="Shiraishi A."/>
            <person name="Nakayama K."/>
            <person name="Satake H."/>
        </authorList>
    </citation>
    <scope>NUCLEOTIDE SEQUENCE</scope>
</reference>